<dbReference type="GO" id="GO:0000977">
    <property type="term" value="F:RNA polymerase II transcription regulatory region sequence-specific DNA binding"/>
    <property type="evidence" value="ECO:0007669"/>
    <property type="project" value="TreeGrafter"/>
</dbReference>
<dbReference type="EMBL" id="AFYH01124358">
    <property type="status" value="NOT_ANNOTATED_CDS"/>
    <property type="molecule type" value="Genomic_DNA"/>
</dbReference>
<reference evidence="3" key="1">
    <citation type="submission" date="2011-08" db="EMBL/GenBank/DDBJ databases">
        <title>The draft genome of Latimeria chalumnae.</title>
        <authorList>
            <person name="Di Palma F."/>
            <person name="Alfoldi J."/>
            <person name="Johnson J."/>
            <person name="Berlin A."/>
            <person name="Gnerre S."/>
            <person name="Jaffe D."/>
            <person name="MacCallum I."/>
            <person name="Young S."/>
            <person name="Walker B.J."/>
            <person name="Lander E."/>
            <person name="Lindblad-Toh K."/>
        </authorList>
    </citation>
    <scope>NUCLEOTIDE SEQUENCE [LARGE SCALE GENOMIC DNA]</scope>
    <source>
        <strain evidence="3">Wild caught</strain>
    </source>
</reference>
<proteinExistence type="predicted"/>
<dbReference type="PANTHER" id="PTHR21552">
    <property type="entry name" value="ADULT RETINA PROTEIN"/>
    <property type="match status" value="1"/>
</dbReference>
<dbReference type="Ensembl" id="ENSLACT00000012096.1">
    <property type="protein sequence ID" value="ENSLACP00000012005.1"/>
    <property type="gene ID" value="ENSLACG00000010566.1"/>
</dbReference>
<name>H3AQT4_LATCH</name>
<dbReference type="STRING" id="7897.ENSLACP00000012005"/>
<evidence type="ECO:0000256" key="1">
    <source>
        <dbReference type="SAM" id="MobiDB-lite"/>
    </source>
</evidence>
<sequence>QEHNYSMFSSGEGLGSLVVKQEEPEASSGSGTSSGSEQEESENEATEEEEEDDDYEEQDADKEASSDYNSESGMSNKNEDDPTARALSEEPARRQKRRYFWEYSRSQSSPTKPGRRLSPAVWDRNMLPSNQYQKENRLSTGKMVLSRNHDSMLDWTTPLWKDEGCLKSINKRNISNQCFCMPIIARPERGKEAELVCRRACRLKKKAQHEANKIKLWGLNQEHEDALLRVIVGIKAEIVRRVGSSEQNDGEKMTEKLEKLLKQMQVSQGPVVAGQTSEFVQKVLERVAAGDPMGGLDKGGMMTSSL</sequence>
<dbReference type="GO" id="GO:0006986">
    <property type="term" value="P:response to unfolded protein"/>
    <property type="evidence" value="ECO:0007669"/>
    <property type="project" value="InterPro"/>
</dbReference>
<dbReference type="GO" id="GO:0005634">
    <property type="term" value="C:nucleus"/>
    <property type="evidence" value="ECO:0007669"/>
    <property type="project" value="TreeGrafter"/>
</dbReference>
<reference evidence="2" key="2">
    <citation type="submission" date="2025-08" db="UniProtKB">
        <authorList>
            <consortium name="Ensembl"/>
        </authorList>
    </citation>
    <scope>IDENTIFICATION</scope>
</reference>
<keyword evidence="3" id="KW-1185">Reference proteome</keyword>
<dbReference type="EMBL" id="AFYH01124359">
    <property type="status" value="NOT_ANNOTATED_CDS"/>
    <property type="molecule type" value="Genomic_DNA"/>
</dbReference>
<dbReference type="GO" id="GO:0000981">
    <property type="term" value="F:DNA-binding transcription factor activity, RNA polymerase II-specific"/>
    <property type="evidence" value="ECO:0007669"/>
    <property type="project" value="TreeGrafter"/>
</dbReference>
<dbReference type="Bgee" id="ENSLACG00000010566">
    <property type="expression patterns" value="Expressed in muscle tissue and 2 other cell types or tissues"/>
</dbReference>
<dbReference type="InParanoid" id="H3AQT4"/>
<dbReference type="OMA" id="MECTVEV"/>
<feature type="compositionally biased region" description="Low complexity" evidence="1">
    <location>
        <begin position="26"/>
        <end position="36"/>
    </location>
</feature>
<reference evidence="2" key="3">
    <citation type="submission" date="2025-09" db="UniProtKB">
        <authorList>
            <consortium name="Ensembl"/>
        </authorList>
    </citation>
    <scope>IDENTIFICATION</scope>
</reference>
<evidence type="ECO:0000313" key="3">
    <source>
        <dbReference type="Proteomes" id="UP000008672"/>
    </source>
</evidence>
<feature type="compositionally biased region" description="Acidic residues" evidence="1">
    <location>
        <begin position="37"/>
        <end position="60"/>
    </location>
</feature>
<feature type="region of interest" description="Disordered" evidence="1">
    <location>
        <begin position="1"/>
        <end position="119"/>
    </location>
</feature>
<dbReference type="EMBL" id="AFYH01124356">
    <property type="status" value="NOT_ANNOTATED_CDS"/>
    <property type="molecule type" value="Genomic_DNA"/>
</dbReference>
<dbReference type="eggNOG" id="ENOG502QTAK">
    <property type="taxonomic scope" value="Eukaryota"/>
</dbReference>
<dbReference type="AlphaFoldDB" id="H3AQT4"/>
<evidence type="ECO:0000313" key="2">
    <source>
        <dbReference type="Ensembl" id="ENSLACP00000012005.1"/>
    </source>
</evidence>
<accession>H3AQT4</accession>
<dbReference type="EMBL" id="AFYH01124357">
    <property type="status" value="NOT_ANNOTATED_CDS"/>
    <property type="molecule type" value="Genomic_DNA"/>
</dbReference>
<feature type="compositionally biased region" description="Polar residues" evidence="1">
    <location>
        <begin position="66"/>
        <end position="76"/>
    </location>
</feature>
<dbReference type="EMBL" id="AFYH01124360">
    <property type="status" value="NOT_ANNOTATED_CDS"/>
    <property type="molecule type" value="Genomic_DNA"/>
</dbReference>
<dbReference type="PANTHER" id="PTHR21552:SF2">
    <property type="entry name" value="CREB3 REGULATORY FACTOR"/>
    <property type="match status" value="1"/>
</dbReference>
<dbReference type="InterPro" id="IPR039165">
    <property type="entry name" value="CREBRF"/>
</dbReference>
<dbReference type="Proteomes" id="UP000008672">
    <property type="component" value="Unassembled WGS sequence"/>
</dbReference>
<organism evidence="2 3">
    <name type="scientific">Latimeria chalumnae</name>
    <name type="common">Coelacanth</name>
    <dbReference type="NCBI Taxonomy" id="7897"/>
    <lineage>
        <taxon>Eukaryota</taxon>
        <taxon>Metazoa</taxon>
        <taxon>Chordata</taxon>
        <taxon>Craniata</taxon>
        <taxon>Vertebrata</taxon>
        <taxon>Euteleostomi</taxon>
        <taxon>Coelacanthiformes</taxon>
        <taxon>Coelacanthidae</taxon>
        <taxon>Latimeria</taxon>
    </lineage>
</organism>
<dbReference type="GeneTree" id="ENSGT00390000007125"/>
<protein>
    <submittedName>
        <fullName evidence="2">Uncharacterized protein</fullName>
    </submittedName>
</protein>
<dbReference type="HOGENOM" id="CLU_075833_0_0_1"/>
<feature type="compositionally biased region" description="Basic and acidic residues" evidence="1">
    <location>
        <begin position="77"/>
        <end position="93"/>
    </location>
</feature>